<accession>A0A4U5QJ44</accession>
<dbReference type="PANTHER" id="PTHR35282:SF11">
    <property type="entry name" value="EG5651"/>
    <property type="match status" value="1"/>
</dbReference>
<gene>
    <name evidence="2" type="ORF">D5086_0000081450</name>
</gene>
<name>A0A4U5QJ44_POPAL</name>
<keyword evidence="1" id="KW-0472">Membrane</keyword>
<dbReference type="Pfam" id="PF21737">
    <property type="entry name" value="DUF6865"/>
    <property type="match status" value="1"/>
</dbReference>
<keyword evidence="1" id="KW-0812">Transmembrane</keyword>
<keyword evidence="1" id="KW-1133">Transmembrane helix</keyword>
<dbReference type="EMBL" id="RCHU01000228">
    <property type="protein sequence ID" value="TKS10623.1"/>
    <property type="molecule type" value="Genomic_DNA"/>
</dbReference>
<proteinExistence type="predicted"/>
<dbReference type="InterPro" id="IPR049198">
    <property type="entry name" value="DUF6865"/>
</dbReference>
<feature type="transmembrane region" description="Helical" evidence="1">
    <location>
        <begin position="102"/>
        <end position="122"/>
    </location>
</feature>
<reference evidence="2" key="1">
    <citation type="submission" date="2018-10" db="EMBL/GenBank/DDBJ databases">
        <title>Population genomic analysis revealed the cold adaptation of white poplar.</title>
        <authorList>
            <person name="Liu Y.-J."/>
        </authorList>
    </citation>
    <scope>NUCLEOTIDE SEQUENCE [LARGE SCALE GENOMIC DNA]</scope>
    <source>
        <strain evidence="2">PAL-ZL1</strain>
    </source>
</reference>
<comment type="caution">
    <text evidence="2">The sequence shown here is derived from an EMBL/GenBank/DDBJ whole genome shotgun (WGS) entry which is preliminary data.</text>
</comment>
<protein>
    <submittedName>
        <fullName evidence="2">Uncharacterized protein</fullName>
    </submittedName>
</protein>
<dbReference type="PANTHER" id="PTHR35282">
    <property type="entry name" value="F5D14.24 PROTEIN"/>
    <property type="match status" value="1"/>
</dbReference>
<sequence length="164" mass="18537">MDNKAAACEEVSQELARESLIGISYCIPGKVPNSEIVPQAVNVEEKLPVMNGDGAEKFTISWPVLLESLQFFCVNYTVKLLDIDATRGSGPAAQHPCRKATFLLATMCYWNFTIFLFSMVSFRVRKVEFRIRCLALSLMNQPGTEEVVKDSTSCSRWKEDEKEW</sequence>
<organism evidence="2">
    <name type="scientific">Populus alba</name>
    <name type="common">White poplar</name>
    <dbReference type="NCBI Taxonomy" id="43335"/>
    <lineage>
        <taxon>Eukaryota</taxon>
        <taxon>Viridiplantae</taxon>
        <taxon>Streptophyta</taxon>
        <taxon>Embryophyta</taxon>
        <taxon>Tracheophyta</taxon>
        <taxon>Spermatophyta</taxon>
        <taxon>Magnoliopsida</taxon>
        <taxon>eudicotyledons</taxon>
        <taxon>Gunneridae</taxon>
        <taxon>Pentapetalae</taxon>
        <taxon>rosids</taxon>
        <taxon>fabids</taxon>
        <taxon>Malpighiales</taxon>
        <taxon>Salicaceae</taxon>
        <taxon>Saliceae</taxon>
        <taxon>Populus</taxon>
    </lineage>
</organism>
<dbReference type="AlphaFoldDB" id="A0A4U5QJ44"/>
<evidence type="ECO:0000313" key="2">
    <source>
        <dbReference type="EMBL" id="TKS10623.1"/>
    </source>
</evidence>
<evidence type="ECO:0000256" key="1">
    <source>
        <dbReference type="SAM" id="Phobius"/>
    </source>
</evidence>